<feature type="compositionally biased region" description="Polar residues" evidence="1">
    <location>
        <begin position="11"/>
        <end position="25"/>
    </location>
</feature>
<gene>
    <name evidence="2" type="ORF">D9756_002348</name>
</gene>
<dbReference type="AlphaFoldDB" id="A0A8H5LLT6"/>
<evidence type="ECO:0000256" key="1">
    <source>
        <dbReference type="SAM" id="MobiDB-lite"/>
    </source>
</evidence>
<reference evidence="2 3" key="1">
    <citation type="journal article" date="2020" name="ISME J.">
        <title>Uncovering the hidden diversity of litter-decomposition mechanisms in mushroom-forming fungi.</title>
        <authorList>
            <person name="Floudas D."/>
            <person name="Bentzer J."/>
            <person name="Ahren D."/>
            <person name="Johansson T."/>
            <person name="Persson P."/>
            <person name="Tunlid A."/>
        </authorList>
    </citation>
    <scope>NUCLEOTIDE SEQUENCE [LARGE SCALE GENOMIC DNA]</scope>
    <source>
        <strain evidence="2 3">CBS 146.42</strain>
    </source>
</reference>
<protein>
    <submittedName>
        <fullName evidence="2">Uncharacterized protein</fullName>
    </submittedName>
</protein>
<evidence type="ECO:0000313" key="3">
    <source>
        <dbReference type="Proteomes" id="UP000559027"/>
    </source>
</evidence>
<evidence type="ECO:0000313" key="2">
    <source>
        <dbReference type="EMBL" id="KAF5361972.1"/>
    </source>
</evidence>
<sequence length="127" mass="14327">MPRKFSCNPKAVTTSENDSGDSTNSSTLGFLKLKSPVIRKGEFGHSPYPEKWDVLSYCLKVRHKRKLPLKDLIFAECKRLRKCRIMGIEKFFTGSVAVLGKERLVENDLGVADGVETEYGTEDEAER</sequence>
<comment type="caution">
    <text evidence="2">The sequence shown here is derived from an EMBL/GenBank/DDBJ whole genome shotgun (WGS) entry which is preliminary data.</text>
</comment>
<feature type="region of interest" description="Disordered" evidence="1">
    <location>
        <begin position="1"/>
        <end position="25"/>
    </location>
</feature>
<name>A0A8H5LLT6_9AGAR</name>
<proteinExistence type="predicted"/>
<keyword evidence="3" id="KW-1185">Reference proteome</keyword>
<dbReference type="Proteomes" id="UP000559027">
    <property type="component" value="Unassembled WGS sequence"/>
</dbReference>
<dbReference type="EMBL" id="JAACJO010000002">
    <property type="protein sequence ID" value="KAF5361972.1"/>
    <property type="molecule type" value="Genomic_DNA"/>
</dbReference>
<organism evidence="2 3">
    <name type="scientific">Leucocoprinus leucothites</name>
    <dbReference type="NCBI Taxonomy" id="201217"/>
    <lineage>
        <taxon>Eukaryota</taxon>
        <taxon>Fungi</taxon>
        <taxon>Dikarya</taxon>
        <taxon>Basidiomycota</taxon>
        <taxon>Agaricomycotina</taxon>
        <taxon>Agaricomycetes</taxon>
        <taxon>Agaricomycetidae</taxon>
        <taxon>Agaricales</taxon>
        <taxon>Agaricineae</taxon>
        <taxon>Agaricaceae</taxon>
        <taxon>Leucocoprinus</taxon>
    </lineage>
</organism>
<accession>A0A8H5LLT6</accession>